<name>A0ACB0Z535_MELEN</name>
<organism evidence="1 2">
    <name type="scientific">Meloidogyne enterolobii</name>
    <name type="common">Root-knot nematode worm</name>
    <name type="synonym">Meloidogyne mayaguensis</name>
    <dbReference type="NCBI Taxonomy" id="390850"/>
    <lineage>
        <taxon>Eukaryota</taxon>
        <taxon>Metazoa</taxon>
        <taxon>Ecdysozoa</taxon>
        <taxon>Nematoda</taxon>
        <taxon>Chromadorea</taxon>
        <taxon>Rhabditida</taxon>
        <taxon>Tylenchina</taxon>
        <taxon>Tylenchomorpha</taxon>
        <taxon>Tylenchoidea</taxon>
        <taxon>Meloidogynidae</taxon>
        <taxon>Meloidogyninae</taxon>
        <taxon>Meloidogyne</taxon>
    </lineage>
</organism>
<dbReference type="EMBL" id="CAVMJV010000024">
    <property type="protein sequence ID" value="CAK5073968.1"/>
    <property type="molecule type" value="Genomic_DNA"/>
</dbReference>
<proteinExistence type="predicted"/>
<reference evidence="1" key="1">
    <citation type="submission" date="2023-11" db="EMBL/GenBank/DDBJ databases">
        <authorList>
            <person name="Poullet M."/>
        </authorList>
    </citation>
    <scope>NUCLEOTIDE SEQUENCE</scope>
    <source>
        <strain evidence="1">E1834</strain>
    </source>
</reference>
<evidence type="ECO:0000313" key="2">
    <source>
        <dbReference type="Proteomes" id="UP001497535"/>
    </source>
</evidence>
<evidence type="ECO:0000313" key="1">
    <source>
        <dbReference type="EMBL" id="CAK5073968.1"/>
    </source>
</evidence>
<sequence length="111" mass="13094">MFKFYLNIINCLEFKLKCLFPFKFLSKFIVKCFNGLSLMVEIILFATLKASLLLLFILSKNKVSADFLKFLQFPLFYFYYYTTLSSIPNFRPNQLPAITPLIAHDLLEQEQ</sequence>
<comment type="caution">
    <text evidence="1">The sequence shown here is derived from an EMBL/GenBank/DDBJ whole genome shotgun (WGS) entry which is preliminary data.</text>
</comment>
<accession>A0ACB0Z535</accession>
<protein>
    <submittedName>
        <fullName evidence="1">Uncharacterized protein</fullName>
    </submittedName>
</protein>
<keyword evidence="2" id="KW-1185">Reference proteome</keyword>
<dbReference type="Proteomes" id="UP001497535">
    <property type="component" value="Unassembled WGS sequence"/>
</dbReference>
<gene>
    <name evidence="1" type="ORF">MENTE1834_LOCUS20664</name>
</gene>